<comment type="caution">
    <text evidence="2">The sequence shown here is derived from an EMBL/GenBank/DDBJ whole genome shotgun (WGS) entry which is preliminary data.</text>
</comment>
<gene>
    <name evidence="2" type="ORF">SHERM_01639</name>
</gene>
<name>A0A9N7REQ0_STRHE</name>
<dbReference type="OrthoDB" id="1734141at2759"/>
<dbReference type="EMBL" id="CACSLK010027624">
    <property type="protein sequence ID" value="CAA0826435.1"/>
    <property type="molecule type" value="Genomic_DNA"/>
</dbReference>
<evidence type="ECO:0000313" key="2">
    <source>
        <dbReference type="EMBL" id="CAA0826435.1"/>
    </source>
</evidence>
<dbReference type="Proteomes" id="UP001153555">
    <property type="component" value="Unassembled WGS sequence"/>
</dbReference>
<sequence>MGTRAITVFFILSLVLVGKVTSARKGPGEYWKKVMNGEPMPEAIANLLRQSPSAELNSKSTTRFIRNFDTRPNVIIYHSHHHNHPQRSAPKDG</sequence>
<keyword evidence="1" id="KW-0732">Signal</keyword>
<accession>A0A9N7REQ0</accession>
<evidence type="ECO:0008006" key="4">
    <source>
        <dbReference type="Google" id="ProtNLM"/>
    </source>
</evidence>
<feature type="signal peptide" evidence="1">
    <location>
        <begin position="1"/>
        <end position="22"/>
    </location>
</feature>
<organism evidence="2 3">
    <name type="scientific">Striga hermonthica</name>
    <name type="common">Purple witchweed</name>
    <name type="synonym">Buchnera hermonthica</name>
    <dbReference type="NCBI Taxonomy" id="68872"/>
    <lineage>
        <taxon>Eukaryota</taxon>
        <taxon>Viridiplantae</taxon>
        <taxon>Streptophyta</taxon>
        <taxon>Embryophyta</taxon>
        <taxon>Tracheophyta</taxon>
        <taxon>Spermatophyta</taxon>
        <taxon>Magnoliopsida</taxon>
        <taxon>eudicotyledons</taxon>
        <taxon>Gunneridae</taxon>
        <taxon>Pentapetalae</taxon>
        <taxon>asterids</taxon>
        <taxon>lamiids</taxon>
        <taxon>Lamiales</taxon>
        <taxon>Orobanchaceae</taxon>
        <taxon>Buchnereae</taxon>
        <taxon>Striga</taxon>
    </lineage>
</organism>
<proteinExistence type="predicted"/>
<reference evidence="2" key="1">
    <citation type="submission" date="2019-12" db="EMBL/GenBank/DDBJ databases">
        <authorList>
            <person name="Scholes J."/>
        </authorList>
    </citation>
    <scope>NUCLEOTIDE SEQUENCE</scope>
</reference>
<dbReference type="InterPro" id="IPR024489">
    <property type="entry name" value="Organ_specific_prot"/>
</dbReference>
<evidence type="ECO:0000313" key="3">
    <source>
        <dbReference type="Proteomes" id="UP001153555"/>
    </source>
</evidence>
<dbReference type="AlphaFoldDB" id="A0A9N7REQ0"/>
<dbReference type="PANTHER" id="PTHR33731">
    <property type="entry name" value="PROTEIN, PUTATIVE-RELATED"/>
    <property type="match status" value="1"/>
</dbReference>
<feature type="chain" id="PRO_5040205836" description="Organ specific protein" evidence="1">
    <location>
        <begin position="23"/>
        <end position="93"/>
    </location>
</feature>
<dbReference type="PANTHER" id="PTHR33731:SF2">
    <property type="entry name" value="ORGAN-SPECIFIC PROTEIN S2-LIKE"/>
    <property type="match status" value="1"/>
</dbReference>
<dbReference type="Pfam" id="PF10950">
    <property type="entry name" value="Organ_specific"/>
    <property type="match status" value="1"/>
</dbReference>
<keyword evidence="3" id="KW-1185">Reference proteome</keyword>
<protein>
    <recommendedName>
        <fullName evidence="4">Organ specific protein</fullName>
    </recommendedName>
</protein>
<evidence type="ECO:0000256" key="1">
    <source>
        <dbReference type="SAM" id="SignalP"/>
    </source>
</evidence>